<dbReference type="SUPFAM" id="SSF50692">
    <property type="entry name" value="ADC-like"/>
    <property type="match status" value="1"/>
</dbReference>
<evidence type="ECO:0000256" key="7">
    <source>
        <dbReference type="ARBA" id="ARBA00023004"/>
    </source>
</evidence>
<dbReference type="AlphaFoldDB" id="A7NL84"/>
<comment type="cofactor">
    <cofactor evidence="1">
        <name>[4Fe-4S] cluster</name>
        <dbReference type="ChEBI" id="CHEBI:49883"/>
    </cofactor>
</comment>
<keyword evidence="4" id="KW-0004">4Fe-4S</keyword>
<name>A7NL84_ROSCS</name>
<dbReference type="EMBL" id="CP000804">
    <property type="protein sequence ID" value="ABU58257.1"/>
    <property type="molecule type" value="Genomic_DNA"/>
</dbReference>
<dbReference type="SMART" id="SM00926">
    <property type="entry name" value="Molybdop_Fe4S4"/>
    <property type="match status" value="1"/>
</dbReference>
<dbReference type="Gene3D" id="3.40.50.740">
    <property type="match status" value="1"/>
</dbReference>
<dbReference type="GO" id="GO:0030313">
    <property type="term" value="C:cell envelope"/>
    <property type="evidence" value="ECO:0007669"/>
    <property type="project" value="UniProtKB-SubCell"/>
</dbReference>
<dbReference type="KEGG" id="rca:Rcas_2173"/>
<dbReference type="InterPro" id="IPR006963">
    <property type="entry name" value="Mopterin_OxRdtase_4Fe-4S_dom"/>
</dbReference>
<dbReference type="InterPro" id="IPR006656">
    <property type="entry name" value="Mopterin_OxRdtase"/>
</dbReference>
<dbReference type="InterPro" id="IPR037946">
    <property type="entry name" value="MopB_CT_Tetrathionate"/>
</dbReference>
<dbReference type="GO" id="GO:0009061">
    <property type="term" value="P:anaerobic respiration"/>
    <property type="evidence" value="ECO:0007669"/>
    <property type="project" value="TreeGrafter"/>
</dbReference>
<evidence type="ECO:0000259" key="10">
    <source>
        <dbReference type="PROSITE" id="PS51669"/>
    </source>
</evidence>
<evidence type="ECO:0000313" key="12">
    <source>
        <dbReference type="Proteomes" id="UP000000263"/>
    </source>
</evidence>
<gene>
    <name evidence="11" type="ordered locus">Rcas_2173</name>
</gene>
<evidence type="ECO:0000256" key="6">
    <source>
        <dbReference type="ARBA" id="ARBA00023002"/>
    </source>
</evidence>
<evidence type="ECO:0000256" key="2">
    <source>
        <dbReference type="ARBA" id="ARBA00004196"/>
    </source>
</evidence>
<dbReference type="PROSITE" id="PS51669">
    <property type="entry name" value="4FE4S_MOW_BIS_MGD"/>
    <property type="match status" value="1"/>
</dbReference>
<evidence type="ECO:0000256" key="9">
    <source>
        <dbReference type="SAM" id="MobiDB-lite"/>
    </source>
</evidence>
<reference evidence="11 12" key="1">
    <citation type="submission" date="2007-08" db="EMBL/GenBank/DDBJ databases">
        <title>Complete sequence of Roseiflexus castenholzii DSM 13941.</title>
        <authorList>
            <consortium name="US DOE Joint Genome Institute"/>
            <person name="Copeland A."/>
            <person name="Lucas S."/>
            <person name="Lapidus A."/>
            <person name="Barry K."/>
            <person name="Glavina del Rio T."/>
            <person name="Dalin E."/>
            <person name="Tice H."/>
            <person name="Pitluck S."/>
            <person name="Thompson L.S."/>
            <person name="Brettin T."/>
            <person name="Bruce D."/>
            <person name="Detter J.C."/>
            <person name="Han C."/>
            <person name="Tapia R."/>
            <person name="Schmutz J."/>
            <person name="Larimer F."/>
            <person name="Land M."/>
            <person name="Hauser L."/>
            <person name="Kyrpides N."/>
            <person name="Mikhailova N."/>
            <person name="Bryant D.A."/>
            <person name="Hanada S."/>
            <person name="Tsukatani Y."/>
            <person name="Richardson P."/>
        </authorList>
    </citation>
    <scope>NUCLEOTIDE SEQUENCE [LARGE SCALE GENOMIC DNA]</scope>
    <source>
        <strain evidence="12">DSM 13941 / HLO8</strain>
    </source>
</reference>
<dbReference type="Gene3D" id="2.40.40.20">
    <property type="match status" value="1"/>
</dbReference>
<dbReference type="InterPro" id="IPR009010">
    <property type="entry name" value="Asp_de-COase-like_dom_sf"/>
</dbReference>
<proteinExistence type="inferred from homology"/>
<dbReference type="Pfam" id="PF00384">
    <property type="entry name" value="Molybdopterin"/>
    <property type="match status" value="1"/>
</dbReference>
<dbReference type="RefSeq" id="WP_012120681.1">
    <property type="nucleotide sequence ID" value="NC_009767.1"/>
</dbReference>
<dbReference type="EC" id="1.7.99.4" evidence="11"/>
<dbReference type="Pfam" id="PF01568">
    <property type="entry name" value="Molydop_binding"/>
    <property type="match status" value="1"/>
</dbReference>
<evidence type="ECO:0000256" key="4">
    <source>
        <dbReference type="ARBA" id="ARBA00022485"/>
    </source>
</evidence>
<sequence>MTGSLVKNILRALAQPTHASIWQDTVAQPQAPVQASIVDQPSSQAVQVHGAERTATAELNGYPPVERWQHWTEYDPKAWPQKVERSYTLVPTICFNCESACGLLAYVDTSTLKIQKFEGNPLHPGSRGRNCAKGPATLNQVYDPDRILYPLKRVGRRGEGKWKRVSWDEALDDIAGRIRRALVEKRLTEIMYHVGRPGHDGIMEWVLPAWGVDAHNSHTNVCSSSARCGQALWMGYDRPSPDHAHARVILLISSHLETGHYFNPHAQRIMEGKMAGAKLIVLDTRLSNTASLADEWLAPWPGSETAILLAIARHLIVGKKYDRDFVRRWVNWEQYLRCEHPDLPVRFETFEAKLEELYASFTFEFAAQESGVSAEQIARVADYIAQCDGRLATHTWRSATSANLGGWMVARCLWFLNVLTGSIGREGGTSANVWDKWVPRHPNMAPHVQVWNELTWPQEYPLSFYELSYLLPHFLKEGRGRVDVYFTRVYNPLWTNPDGMSWMEVLTDESKIGLHVHLSPSWSETGLFADYILPMGHGAERHDIMSQETHGGCWIAFRQPVIREALRRLGRPVNDTRQANPGEVWEETEFWIELSWRIDPDGSLGVRRTFESPYRPGEKITVDELYAWMFENHVPGLPEAAAKEGLTPLEYMRRYGAFELRKGVQPTYDQPLTAAELEDATIDPETQVVYTRKPAAPSSNITPLPFFQPDPERGRPVGVQLEDGSRLIGFPTPSRKLEFYSTTMRDWGWPEYAIPTYIHSHVHPSRVDRERNEAVLLSTFRLPTLIHTRSGNAKWLYEISHKNPVWIHPSDAQRLGVRTGDLIKVVTAIGYFIDRVWVTEGIRPGVIACSHHLGRWRLQEDVGGKLSTALVELTPMGEAQWRMRQIHGIQPYASSDPDTERIWWNDAGVHQNLTFAVQPDPVSGMHCWHQKVRLERVGPDDRYGDIFVDTRRAHEVYREWLAMTRPACQVSPNGLRRPHWLLRPFRPDLEAYYLPDRHFGNGHIVTVEPCVSDHRK</sequence>
<dbReference type="SUPFAM" id="SSF53706">
    <property type="entry name" value="Formate dehydrogenase/DMSO reductase, domains 1-3"/>
    <property type="match status" value="1"/>
</dbReference>
<dbReference type="GO" id="GO:0043546">
    <property type="term" value="F:molybdopterin cofactor binding"/>
    <property type="evidence" value="ECO:0007669"/>
    <property type="project" value="InterPro"/>
</dbReference>
<dbReference type="Gene3D" id="3.30.2070.10">
    <property type="entry name" value="Formate dehydrogenase/DMSO reductase"/>
    <property type="match status" value="1"/>
</dbReference>
<evidence type="ECO:0000313" key="11">
    <source>
        <dbReference type="EMBL" id="ABU58257.1"/>
    </source>
</evidence>
<keyword evidence="12" id="KW-1185">Reference proteome</keyword>
<dbReference type="HOGENOM" id="CLU_000422_9_0_0"/>
<dbReference type="CDD" id="cd02780">
    <property type="entry name" value="MopB_CT_Tetrathionate_Arsenate-R"/>
    <property type="match status" value="1"/>
</dbReference>
<keyword evidence="7" id="KW-0408">Iron</keyword>
<organism evidence="11 12">
    <name type="scientific">Roseiflexus castenholzii (strain DSM 13941 / HLO8)</name>
    <dbReference type="NCBI Taxonomy" id="383372"/>
    <lineage>
        <taxon>Bacteria</taxon>
        <taxon>Bacillati</taxon>
        <taxon>Chloroflexota</taxon>
        <taxon>Chloroflexia</taxon>
        <taxon>Chloroflexales</taxon>
        <taxon>Roseiflexineae</taxon>
        <taxon>Roseiflexaceae</taxon>
        <taxon>Roseiflexus</taxon>
    </lineage>
</organism>
<dbReference type="eggNOG" id="COG0243">
    <property type="taxonomic scope" value="Bacteria"/>
</dbReference>
<dbReference type="GO" id="GO:0016491">
    <property type="term" value="F:oxidoreductase activity"/>
    <property type="evidence" value="ECO:0007669"/>
    <property type="project" value="UniProtKB-KW"/>
</dbReference>
<protein>
    <submittedName>
        <fullName evidence="11">Nitrate reductase</fullName>
        <ecNumber evidence="11">1.7.99.4</ecNumber>
    </submittedName>
</protein>
<dbReference type="GO" id="GO:0009055">
    <property type="term" value="F:electron transfer activity"/>
    <property type="evidence" value="ECO:0007669"/>
    <property type="project" value="TreeGrafter"/>
</dbReference>
<dbReference type="GO" id="GO:0051539">
    <property type="term" value="F:4 iron, 4 sulfur cluster binding"/>
    <property type="evidence" value="ECO:0007669"/>
    <property type="project" value="UniProtKB-KW"/>
</dbReference>
<keyword evidence="5" id="KW-0479">Metal-binding</keyword>
<evidence type="ECO:0000256" key="1">
    <source>
        <dbReference type="ARBA" id="ARBA00001966"/>
    </source>
</evidence>
<keyword evidence="8" id="KW-0411">Iron-sulfur</keyword>
<dbReference type="Proteomes" id="UP000000263">
    <property type="component" value="Chromosome"/>
</dbReference>
<dbReference type="GO" id="GO:0030151">
    <property type="term" value="F:molybdenum ion binding"/>
    <property type="evidence" value="ECO:0007669"/>
    <property type="project" value="TreeGrafter"/>
</dbReference>
<feature type="region of interest" description="Disordered" evidence="9">
    <location>
        <begin position="693"/>
        <end position="713"/>
    </location>
</feature>
<comment type="similarity">
    <text evidence="3">Belongs to the prokaryotic molybdopterin-containing oxidoreductase family.</text>
</comment>
<dbReference type="Gene3D" id="2.20.25.90">
    <property type="entry name" value="ADC-like domains"/>
    <property type="match status" value="1"/>
</dbReference>
<evidence type="ECO:0000256" key="3">
    <source>
        <dbReference type="ARBA" id="ARBA00010312"/>
    </source>
</evidence>
<dbReference type="PANTHER" id="PTHR43598:SF1">
    <property type="entry name" value="FORMATE DEHYDROGENASE-O MAJOR SUBUNIT"/>
    <property type="match status" value="1"/>
</dbReference>
<accession>A7NL84</accession>
<feature type="domain" description="4Fe-4S Mo/W bis-MGD-type" evidence="10">
    <location>
        <begin position="87"/>
        <end position="145"/>
    </location>
</feature>
<dbReference type="PANTHER" id="PTHR43598">
    <property type="entry name" value="TUNGSTEN-CONTAINING FORMYLMETHANOFURAN DEHYDROGENASE 2 SUBUNIT B"/>
    <property type="match status" value="1"/>
</dbReference>
<comment type="subcellular location">
    <subcellularLocation>
        <location evidence="2">Cell envelope</location>
    </subcellularLocation>
</comment>
<dbReference type="Pfam" id="PF04879">
    <property type="entry name" value="Molybdop_Fe4S4"/>
    <property type="match status" value="1"/>
</dbReference>
<dbReference type="InterPro" id="IPR006657">
    <property type="entry name" value="MoPterin_dinucl-bd_dom"/>
</dbReference>
<evidence type="ECO:0000256" key="5">
    <source>
        <dbReference type="ARBA" id="ARBA00022723"/>
    </source>
</evidence>
<dbReference type="Gene3D" id="3.40.228.10">
    <property type="entry name" value="Dimethylsulfoxide Reductase, domain 2"/>
    <property type="match status" value="1"/>
</dbReference>
<dbReference type="STRING" id="383372.Rcas_2173"/>
<evidence type="ECO:0000256" key="8">
    <source>
        <dbReference type="ARBA" id="ARBA00023014"/>
    </source>
</evidence>
<keyword evidence="6 11" id="KW-0560">Oxidoreductase</keyword>